<dbReference type="Proteomes" id="UP000284706">
    <property type="component" value="Unassembled WGS sequence"/>
</dbReference>
<dbReference type="OrthoDB" id="2638860at2759"/>
<dbReference type="EMBL" id="NHYE01005661">
    <property type="protein sequence ID" value="PPQ64875.1"/>
    <property type="molecule type" value="Genomic_DNA"/>
</dbReference>
<keyword evidence="1" id="KW-0472">Membrane</keyword>
<reference evidence="3 4" key="1">
    <citation type="journal article" date="2018" name="Evol. Lett.">
        <title>Horizontal gene cluster transfer increased hallucinogenic mushroom diversity.</title>
        <authorList>
            <person name="Reynolds H.T."/>
            <person name="Vijayakumar V."/>
            <person name="Gluck-Thaler E."/>
            <person name="Korotkin H.B."/>
            <person name="Matheny P.B."/>
            <person name="Slot J.C."/>
        </authorList>
    </citation>
    <scope>NUCLEOTIDE SEQUENCE [LARGE SCALE GENOMIC DNA]</scope>
    <source>
        <strain evidence="3 4">SRW20</strain>
    </source>
</reference>
<dbReference type="Pfam" id="PF20151">
    <property type="entry name" value="DUF6533"/>
    <property type="match status" value="1"/>
</dbReference>
<feature type="transmembrane region" description="Helical" evidence="1">
    <location>
        <begin position="272"/>
        <end position="292"/>
    </location>
</feature>
<evidence type="ECO:0000313" key="4">
    <source>
        <dbReference type="Proteomes" id="UP000284706"/>
    </source>
</evidence>
<feature type="transmembrane region" description="Helical" evidence="1">
    <location>
        <begin position="248"/>
        <end position="266"/>
    </location>
</feature>
<evidence type="ECO:0000256" key="1">
    <source>
        <dbReference type="SAM" id="Phobius"/>
    </source>
</evidence>
<protein>
    <recommendedName>
        <fullName evidence="2">DUF6533 domain-containing protein</fullName>
    </recommendedName>
</protein>
<name>A0A409VF47_9AGAR</name>
<dbReference type="AlphaFoldDB" id="A0A409VF47"/>
<accession>A0A409VF47</accession>
<feature type="transmembrane region" description="Helical" evidence="1">
    <location>
        <begin position="304"/>
        <end position="323"/>
    </location>
</feature>
<dbReference type="InParanoid" id="A0A409VF47"/>
<feature type="domain" description="DUF6533" evidence="2">
    <location>
        <begin position="67"/>
        <end position="129"/>
    </location>
</feature>
<organism evidence="3 4">
    <name type="scientific">Gymnopilus dilepis</name>
    <dbReference type="NCBI Taxonomy" id="231916"/>
    <lineage>
        <taxon>Eukaryota</taxon>
        <taxon>Fungi</taxon>
        <taxon>Dikarya</taxon>
        <taxon>Basidiomycota</taxon>
        <taxon>Agaricomycotina</taxon>
        <taxon>Agaricomycetes</taxon>
        <taxon>Agaricomycetidae</taxon>
        <taxon>Agaricales</taxon>
        <taxon>Agaricineae</taxon>
        <taxon>Hymenogastraceae</taxon>
        <taxon>Gymnopilus</taxon>
    </lineage>
</organism>
<dbReference type="InterPro" id="IPR045340">
    <property type="entry name" value="DUF6533"/>
</dbReference>
<keyword evidence="1" id="KW-1133">Transmembrane helix</keyword>
<keyword evidence="4" id="KW-1185">Reference proteome</keyword>
<feature type="transmembrane region" description="Helical" evidence="1">
    <location>
        <begin position="215"/>
        <end position="236"/>
    </location>
</feature>
<sequence length="361" mass="40928">MKYLYLHPSGTWSIASVQIDSVITAAYRRSIKQENLQAYPANVRVMQSAVNERAWVAVVSNAQITNYSTIASLTWITYDIIIRLDDEVGTTSQKFARVMPDVYAEGSSDMDKWTFPKVLYILCRYLGPLWLSDHPLTFFKLNHLQNCRPSCKTAAPISTMGPILFWLFADMIVLLRLRALHLEKINTTPRGLAPEPWSTMIGCWSDSINPNAITFAEIVFISIMAVHTLFLCLLVYKFRENCCWLGKFRAMSLMEALLAEGVFYYIGSRTVVTVVAMIALLSLVLPSWNYLADLMTRRSQITDDLLLVGWALFTVMQNLNGLINMSLSAPFYLSHRQGVVMRAIAMPDRSGTFLRRTMDSS</sequence>
<keyword evidence="1" id="KW-0812">Transmembrane</keyword>
<comment type="caution">
    <text evidence="3">The sequence shown here is derived from an EMBL/GenBank/DDBJ whole genome shotgun (WGS) entry which is preliminary data.</text>
</comment>
<evidence type="ECO:0000313" key="3">
    <source>
        <dbReference type="EMBL" id="PPQ64875.1"/>
    </source>
</evidence>
<proteinExistence type="predicted"/>
<gene>
    <name evidence="3" type="ORF">CVT26_002593</name>
</gene>
<evidence type="ECO:0000259" key="2">
    <source>
        <dbReference type="Pfam" id="PF20151"/>
    </source>
</evidence>